<gene>
    <name evidence="2" type="primary">C9H9orf153</name>
</gene>
<dbReference type="CTD" id="464936"/>
<dbReference type="Pfam" id="PF17673">
    <property type="entry name" value="DUF5532"/>
    <property type="match status" value="1"/>
</dbReference>
<name>A0A9W2WUG6_PHYMC</name>
<accession>A0A9W2WUG6</accession>
<proteinExistence type="predicted"/>
<reference evidence="2" key="1">
    <citation type="submission" date="2025-08" db="UniProtKB">
        <authorList>
            <consortium name="RefSeq"/>
        </authorList>
    </citation>
    <scope>IDENTIFICATION</scope>
    <source>
        <tissue evidence="2">Muscle</tissue>
    </source>
</reference>
<evidence type="ECO:0000313" key="2">
    <source>
        <dbReference type="RefSeq" id="XP_054942901.1"/>
    </source>
</evidence>
<dbReference type="PANTHER" id="PTHR37353">
    <property type="entry name" value="RIKEN CDNA 4921517D22 GENE"/>
    <property type="match status" value="1"/>
</dbReference>
<dbReference type="InterPro" id="IPR040022">
    <property type="entry name" value="C9orf153-like"/>
</dbReference>
<keyword evidence="1" id="KW-1185">Reference proteome</keyword>
<dbReference type="Proteomes" id="UP000248484">
    <property type="component" value="Chromosome 9"/>
</dbReference>
<dbReference type="PANTHER" id="PTHR37353:SF1">
    <property type="entry name" value="RIKEN CDNA 4921517D22 GENE"/>
    <property type="match status" value="1"/>
</dbReference>
<sequence length="251" mass="29039">MFLNRDTDPSKDDMAAEPWTCSLPELYAFVENFHKENKKSNLLKTHCISPSEAQKILQNLNGGGEVSQPVFTCKVVRKEKRPESMTELLHRSLLTRSLSPVERLSKSQKRISLYGIPPPVHTFPYEILMGHSKSMSLVAIQKRIQSTETLYRLGIPTISPEKFIFEDKVPKYVLVDPEKQFMDLRDLEWRFYKGIVKWKRRTSDAFINIKYNGEKRFVGSQQMPHPISPPLVHKSSVIYPQVDYPKKLTSS</sequence>
<dbReference type="RefSeq" id="XP_054942901.1">
    <property type="nucleotide sequence ID" value="XM_055086926.1"/>
</dbReference>
<dbReference type="OrthoDB" id="9945674at2759"/>
<dbReference type="KEGG" id="pcad:114486826"/>
<organism evidence="1 2">
    <name type="scientific">Physeter macrocephalus</name>
    <name type="common">Sperm whale</name>
    <name type="synonym">Physeter catodon</name>
    <dbReference type="NCBI Taxonomy" id="9755"/>
    <lineage>
        <taxon>Eukaryota</taxon>
        <taxon>Metazoa</taxon>
        <taxon>Chordata</taxon>
        <taxon>Craniata</taxon>
        <taxon>Vertebrata</taxon>
        <taxon>Euteleostomi</taxon>
        <taxon>Mammalia</taxon>
        <taxon>Eutheria</taxon>
        <taxon>Laurasiatheria</taxon>
        <taxon>Artiodactyla</taxon>
        <taxon>Whippomorpha</taxon>
        <taxon>Cetacea</taxon>
        <taxon>Odontoceti</taxon>
        <taxon>Physeteridae</taxon>
        <taxon>Physeter</taxon>
    </lineage>
</organism>
<protein>
    <submittedName>
        <fullName evidence="2">Uncharacterized protein C9orf153 homolog</fullName>
    </submittedName>
</protein>
<dbReference type="GeneID" id="114486826"/>
<evidence type="ECO:0000313" key="1">
    <source>
        <dbReference type="Proteomes" id="UP000248484"/>
    </source>
</evidence>
<dbReference type="AlphaFoldDB" id="A0A9W2WUG6"/>